<dbReference type="EMBL" id="VJMH01007301">
    <property type="protein sequence ID" value="KAF0684314.1"/>
    <property type="molecule type" value="Genomic_DNA"/>
</dbReference>
<reference evidence="3 4" key="1">
    <citation type="submission" date="2019-03" db="EMBL/GenBank/DDBJ databases">
        <authorList>
            <person name="Gaulin E."/>
            <person name="Dumas B."/>
        </authorList>
    </citation>
    <scope>NUCLEOTIDE SEQUENCE [LARGE SCALE GENOMIC DNA]</scope>
    <source>
        <strain evidence="3">CBS 568.67</strain>
    </source>
</reference>
<feature type="transmembrane region" description="Helical" evidence="1">
    <location>
        <begin position="39"/>
        <end position="59"/>
    </location>
</feature>
<dbReference type="EMBL" id="CAADRA010007327">
    <property type="protein sequence ID" value="VFU00356.1"/>
    <property type="molecule type" value="Genomic_DNA"/>
</dbReference>
<dbReference type="AlphaFoldDB" id="A0A485LP81"/>
<gene>
    <name evidence="3" type="primary">Aste57867_23711</name>
    <name evidence="2" type="ORF">As57867_023639</name>
    <name evidence="3" type="ORF">ASTE57867_23711</name>
</gene>
<evidence type="ECO:0000256" key="1">
    <source>
        <dbReference type="SAM" id="Phobius"/>
    </source>
</evidence>
<sequence length="206" mass="22972">MMASDGVSHASVVALDFKVKRATPSTIDVLVPMHPRVSLMHLGVVAAAIGVPPACPVGFLPTNQMLVVFAIYGVVVIGLLVHLCARMTSYERHVISHSTWTIQRRMGLNCPKTNEYDLTEMGRLCLVDVTAADDDDEENERPKEFALAFNYANEMVQLDTRLDETNMHHFMRDLLPYLPDHVKPFVAWSLEPTVNVIVDETTQLLA</sequence>
<proteinExistence type="predicted"/>
<name>A0A485LP81_9STRA</name>
<organism evidence="3 4">
    <name type="scientific">Aphanomyces stellatus</name>
    <dbReference type="NCBI Taxonomy" id="120398"/>
    <lineage>
        <taxon>Eukaryota</taxon>
        <taxon>Sar</taxon>
        <taxon>Stramenopiles</taxon>
        <taxon>Oomycota</taxon>
        <taxon>Saprolegniomycetes</taxon>
        <taxon>Saprolegniales</taxon>
        <taxon>Verrucalvaceae</taxon>
        <taxon>Aphanomyces</taxon>
    </lineage>
</organism>
<accession>A0A485LP81</accession>
<protein>
    <submittedName>
        <fullName evidence="3">Aste57867_23711 protein</fullName>
    </submittedName>
</protein>
<keyword evidence="1" id="KW-1133">Transmembrane helix</keyword>
<keyword evidence="1" id="KW-0472">Membrane</keyword>
<evidence type="ECO:0000313" key="2">
    <source>
        <dbReference type="EMBL" id="KAF0684314.1"/>
    </source>
</evidence>
<dbReference type="Proteomes" id="UP000332933">
    <property type="component" value="Unassembled WGS sequence"/>
</dbReference>
<reference evidence="2" key="2">
    <citation type="submission" date="2019-06" db="EMBL/GenBank/DDBJ databases">
        <title>Genomics analysis of Aphanomyces spp. identifies a new class of oomycete effector associated with host adaptation.</title>
        <authorList>
            <person name="Gaulin E."/>
        </authorList>
    </citation>
    <scope>NUCLEOTIDE SEQUENCE</scope>
    <source>
        <strain evidence="2">CBS 578.67</strain>
    </source>
</reference>
<keyword evidence="4" id="KW-1185">Reference proteome</keyword>
<evidence type="ECO:0000313" key="3">
    <source>
        <dbReference type="EMBL" id="VFU00356.1"/>
    </source>
</evidence>
<keyword evidence="1" id="KW-0812">Transmembrane</keyword>
<feature type="transmembrane region" description="Helical" evidence="1">
    <location>
        <begin position="65"/>
        <end position="85"/>
    </location>
</feature>
<evidence type="ECO:0000313" key="4">
    <source>
        <dbReference type="Proteomes" id="UP000332933"/>
    </source>
</evidence>